<accession>A0A450TD36</accession>
<evidence type="ECO:0000313" key="1">
    <source>
        <dbReference type="EMBL" id="VFJ64771.1"/>
    </source>
</evidence>
<dbReference type="EMBL" id="CAADEY010000122">
    <property type="protein sequence ID" value="VFJ64771.1"/>
    <property type="molecule type" value="Genomic_DNA"/>
</dbReference>
<reference evidence="1" key="1">
    <citation type="submission" date="2019-02" db="EMBL/GenBank/DDBJ databases">
        <authorList>
            <person name="Gruber-Vodicka R. H."/>
            <person name="Seah K. B. B."/>
        </authorList>
    </citation>
    <scope>NUCLEOTIDE SEQUENCE</scope>
    <source>
        <strain evidence="1">BECK_DK161</strain>
    </source>
</reference>
<gene>
    <name evidence="1" type="ORF">BECKDK2373C_GA0170839_11221</name>
</gene>
<name>A0A450TD36_9GAMM</name>
<protein>
    <submittedName>
        <fullName evidence="1">Uncharacterized protein</fullName>
    </submittedName>
</protein>
<proteinExistence type="predicted"/>
<dbReference type="AlphaFoldDB" id="A0A450TD36"/>
<sequence>MKNAKSSLAKNRKIYCYTGIKLVSVQGLGKQLRFLFFSANLCELKRLCGCNLFFFNRRGASVRRDSQRKNFLIRFLSSRNRKPGKHNYLLMPPVRPKTFTKNKKWPDSSTNDGEIGIPRVRNLCFRPHCAQKPQSGSCLYDANFPTASRIALSGQGERQPRIPNRATAEFALFFAGRLLTPVYSCSAHLYQDGGKVRPGLFAHGIEKA</sequence>
<organism evidence="1">
    <name type="scientific">Candidatus Kentrum sp. DK</name>
    <dbReference type="NCBI Taxonomy" id="2126562"/>
    <lineage>
        <taxon>Bacteria</taxon>
        <taxon>Pseudomonadati</taxon>
        <taxon>Pseudomonadota</taxon>
        <taxon>Gammaproteobacteria</taxon>
        <taxon>Candidatus Kentrum</taxon>
    </lineage>
</organism>